<sequence length="524" mass="59224">MSPRLGIATLLYSTDYLPGVFTLGHQLHKLFGDGRSIKICLVVTKLLYEADLSELSRRILCQLFDEIIEVDPLADEAFCISQNSSNLSLLQRPELAASLIKSRLWELTQFDKVLYLDADTLPLNSNFINIFDVIPHQTSSQIVGSPDIGWPDMFNTGVLVLVPDKELAVQLQTFISDHISIDGADQGIFNQFFNPCCLPSGIDPVVNGNQWVRLPFLYNVTMPNYGYQSSPAMKYFEPQIKLVHFVGENKPWKGWSQTNVNGYSTRWYNVYKEFQREYQLTKCFEEMSVQEKPEERAWEPPTNYQQDYKRVQSTEKSRGNSQPVAAGDRSVSGISGISGISVIANDMSERTFPRQLEFPLNQTKPSGTDHEEQGDHIHYSEPERSFPEEIVKSGIVNIDSDSAAKDVVIKQNSENTERVSSQKTVSQPECVRPSDVAERTFPEETNLFHQNNGTENASRDLSHEGKAPITNSGVVLLDNSPPKSSAIEQELAHIRGDQEEALPTRLFDWEDTNYRAKVERSFPE</sequence>
<dbReference type="Pfam" id="PF01501">
    <property type="entry name" value="Glyco_transf_8"/>
    <property type="match status" value="1"/>
</dbReference>
<dbReference type="Proteomes" id="UP000509704">
    <property type="component" value="Chromosome 3"/>
</dbReference>
<dbReference type="Gene3D" id="3.90.550.10">
    <property type="entry name" value="Spore Coat Polysaccharide Biosynthesis Protein SpsA, Chain A"/>
    <property type="match status" value="1"/>
</dbReference>
<evidence type="ECO:0000313" key="18">
    <source>
        <dbReference type="Proteomes" id="UP000509704"/>
    </source>
</evidence>
<evidence type="ECO:0000256" key="12">
    <source>
        <dbReference type="ARBA" id="ARBA00038934"/>
    </source>
</evidence>
<keyword evidence="8" id="KW-0320">Glycogen biosynthesis</keyword>
<evidence type="ECO:0000256" key="3">
    <source>
        <dbReference type="ARBA" id="ARBA00004496"/>
    </source>
</evidence>
<keyword evidence="4" id="KW-0963">Cytoplasm</keyword>
<dbReference type="InterPro" id="IPR050587">
    <property type="entry name" value="GNT1/Glycosyltrans_8"/>
</dbReference>
<evidence type="ECO:0000256" key="5">
    <source>
        <dbReference type="ARBA" id="ARBA00022554"/>
    </source>
</evidence>
<dbReference type="AlphaFoldDB" id="A0A7H9AZS6"/>
<evidence type="ECO:0000256" key="10">
    <source>
        <dbReference type="ARBA" id="ARBA00023211"/>
    </source>
</evidence>
<organism evidence="17 18">
    <name type="scientific">Zygotorulaspora mrakii</name>
    <name type="common">Zygosaccharomyces mrakii</name>
    <dbReference type="NCBI Taxonomy" id="42260"/>
    <lineage>
        <taxon>Eukaryota</taxon>
        <taxon>Fungi</taxon>
        <taxon>Dikarya</taxon>
        <taxon>Ascomycota</taxon>
        <taxon>Saccharomycotina</taxon>
        <taxon>Saccharomycetes</taxon>
        <taxon>Saccharomycetales</taxon>
        <taxon>Saccharomycetaceae</taxon>
        <taxon>Zygotorulaspora</taxon>
    </lineage>
</organism>
<evidence type="ECO:0000256" key="8">
    <source>
        <dbReference type="ARBA" id="ARBA00023056"/>
    </source>
</evidence>
<keyword evidence="7" id="KW-0479">Metal-binding</keyword>
<name>A0A7H9AZS6_ZYGMR</name>
<dbReference type="CDD" id="cd02537">
    <property type="entry name" value="GT8_Glycogenin"/>
    <property type="match status" value="1"/>
</dbReference>
<feature type="region of interest" description="Disordered" evidence="16">
    <location>
        <begin position="411"/>
        <end position="434"/>
    </location>
</feature>
<keyword evidence="6" id="KW-0808">Transferase</keyword>
<evidence type="ECO:0000256" key="16">
    <source>
        <dbReference type="SAM" id="MobiDB-lite"/>
    </source>
</evidence>
<dbReference type="InterPro" id="IPR002495">
    <property type="entry name" value="Glyco_trans_8"/>
</dbReference>
<dbReference type="InterPro" id="IPR029044">
    <property type="entry name" value="Nucleotide-diphossugar_trans"/>
</dbReference>
<comment type="catalytic activity">
    <reaction evidence="13">
        <text>[1,4-alpha-D-glucosyl](n)-L-tyrosyl-[glycogenin] + UDP-alpha-D-glucose = [1,4-alpha-D-glucosyl](n+1)-L-tyrosyl-[glycogenin] + UDP + H(+)</text>
        <dbReference type="Rhea" id="RHEA:56560"/>
        <dbReference type="Rhea" id="RHEA-COMP:14606"/>
        <dbReference type="Rhea" id="RHEA-COMP:14607"/>
        <dbReference type="ChEBI" id="CHEBI:15378"/>
        <dbReference type="ChEBI" id="CHEBI:58223"/>
        <dbReference type="ChEBI" id="CHEBI:58885"/>
        <dbReference type="ChEBI" id="CHEBI:140574"/>
        <dbReference type="EC" id="2.4.1.186"/>
    </reaction>
</comment>
<feature type="region of interest" description="Disordered" evidence="16">
    <location>
        <begin position="292"/>
        <end position="331"/>
    </location>
</feature>
<protein>
    <recommendedName>
        <fullName evidence="12">glycogenin glucosyltransferase</fullName>
        <ecNumber evidence="12">2.4.1.186</ecNumber>
    </recommendedName>
</protein>
<dbReference type="EC" id="2.4.1.186" evidence="12"/>
<dbReference type="FunFam" id="3.90.550.10:FF:000148">
    <property type="entry name" value="Glg2p"/>
    <property type="match status" value="1"/>
</dbReference>
<comment type="catalytic activity">
    <reaction evidence="14">
        <text>L-tyrosyl-[glycogenin] + UDP-alpha-D-glucose = alpha-D-glucosyl-L-tyrosyl-[glycogenin] + UDP + H(+)</text>
        <dbReference type="Rhea" id="RHEA:23360"/>
        <dbReference type="Rhea" id="RHEA-COMP:14604"/>
        <dbReference type="Rhea" id="RHEA-COMP:14605"/>
        <dbReference type="ChEBI" id="CHEBI:15378"/>
        <dbReference type="ChEBI" id="CHEBI:46858"/>
        <dbReference type="ChEBI" id="CHEBI:58223"/>
        <dbReference type="ChEBI" id="CHEBI:58885"/>
        <dbReference type="ChEBI" id="CHEBI:140573"/>
        <dbReference type="EC" id="2.4.1.186"/>
    </reaction>
</comment>
<keyword evidence="5" id="KW-0926">Vacuole</keyword>
<feature type="region of interest" description="Disordered" evidence="16">
    <location>
        <begin position="446"/>
        <end position="467"/>
    </location>
</feature>
<evidence type="ECO:0000256" key="7">
    <source>
        <dbReference type="ARBA" id="ARBA00022723"/>
    </source>
</evidence>
<comment type="subcellular location">
    <subcellularLocation>
        <location evidence="3">Cytoplasm</location>
    </subcellularLocation>
    <subcellularLocation>
        <location evidence="2">Vacuole</location>
    </subcellularLocation>
</comment>
<dbReference type="PANTHER" id="PTHR11183">
    <property type="entry name" value="GLYCOGENIN SUBFAMILY MEMBER"/>
    <property type="match status" value="1"/>
</dbReference>
<evidence type="ECO:0000256" key="2">
    <source>
        <dbReference type="ARBA" id="ARBA00004116"/>
    </source>
</evidence>
<reference evidence="17 18" key="1">
    <citation type="submission" date="2020-07" db="EMBL/GenBank/DDBJ databases">
        <title>The yeast mating-type switching endonuclease HO is a domesticated member of an unorthodox homing genetic element family.</title>
        <authorList>
            <person name="Coughlan A.Y."/>
            <person name="Lombardi L."/>
            <person name="Braun-Galleani S."/>
            <person name="Martos A.R."/>
            <person name="Galeote V."/>
            <person name="Bigey F."/>
            <person name="Dequin S."/>
            <person name="Byrne K.P."/>
            <person name="Wolfe K.H."/>
        </authorList>
    </citation>
    <scope>NUCLEOTIDE SEQUENCE [LARGE SCALE GENOMIC DNA]</scope>
    <source>
        <strain evidence="17 18">NRRL Y-6702</strain>
    </source>
</reference>
<evidence type="ECO:0000256" key="11">
    <source>
        <dbReference type="ARBA" id="ARBA00038162"/>
    </source>
</evidence>
<proteinExistence type="inferred from homology"/>
<accession>A0A7H9AZS6</accession>
<gene>
    <name evidence="17" type="ORF">HG535_0C00820</name>
</gene>
<evidence type="ECO:0000256" key="14">
    <source>
        <dbReference type="ARBA" id="ARBA00052293"/>
    </source>
</evidence>
<keyword evidence="18" id="KW-1185">Reference proteome</keyword>
<dbReference type="GO" id="GO:0005978">
    <property type="term" value="P:glycogen biosynthetic process"/>
    <property type="evidence" value="ECO:0007669"/>
    <property type="project" value="UniProtKB-KW"/>
</dbReference>
<comment type="similarity">
    <text evidence="11">Belongs to the glycosyltransferase 8 family. Glycogenin subfamily.</text>
</comment>
<dbReference type="GO" id="GO:0005773">
    <property type="term" value="C:vacuole"/>
    <property type="evidence" value="ECO:0007669"/>
    <property type="project" value="UniProtKB-SubCell"/>
</dbReference>
<dbReference type="GO" id="GO:0008466">
    <property type="term" value="F:glycogenin glucosyltransferase activity"/>
    <property type="evidence" value="ECO:0007669"/>
    <property type="project" value="UniProtKB-EC"/>
</dbReference>
<dbReference type="EMBL" id="CP058606">
    <property type="protein sequence ID" value="QLG71733.1"/>
    <property type="molecule type" value="Genomic_DNA"/>
</dbReference>
<keyword evidence="9" id="KW-0325">Glycoprotein</keyword>
<evidence type="ECO:0000256" key="15">
    <source>
        <dbReference type="ARBA" id="ARBA00059480"/>
    </source>
</evidence>
<dbReference type="GO" id="GO:0046872">
    <property type="term" value="F:metal ion binding"/>
    <property type="evidence" value="ECO:0007669"/>
    <property type="project" value="UniProtKB-KW"/>
</dbReference>
<comment type="cofactor">
    <cofactor evidence="1">
        <name>Mn(2+)</name>
        <dbReference type="ChEBI" id="CHEBI:29035"/>
    </cofactor>
</comment>
<feature type="compositionally biased region" description="Basic and acidic residues" evidence="16">
    <location>
        <begin position="307"/>
        <end position="318"/>
    </location>
</feature>
<dbReference type="KEGG" id="zmk:HG535_0C00820"/>
<evidence type="ECO:0000256" key="13">
    <source>
        <dbReference type="ARBA" id="ARBA00050886"/>
    </source>
</evidence>
<comment type="function">
    <text evidence="15">Self-glucosylating initiator of glycogen synthesis. It catalyzes the formation of a short alpha (1,4)-glucosyl chain covalently attached via a glucose 1-O-tyrosyl linkage to internal tyrosine residues and these chains act as primers for the elongation reaction catalyzed by glycogen synthase. Capable of transferring glucosyl residues to unbound acceptors such as free oligoglucans or oligoglucan derivatives.</text>
</comment>
<evidence type="ECO:0000256" key="4">
    <source>
        <dbReference type="ARBA" id="ARBA00022490"/>
    </source>
</evidence>
<evidence type="ECO:0000256" key="1">
    <source>
        <dbReference type="ARBA" id="ARBA00001936"/>
    </source>
</evidence>
<feature type="compositionally biased region" description="Polar residues" evidence="16">
    <location>
        <begin position="411"/>
        <end position="427"/>
    </location>
</feature>
<keyword evidence="10" id="KW-0464">Manganese</keyword>
<dbReference type="RefSeq" id="XP_037143461.1">
    <property type="nucleotide sequence ID" value="XM_037287566.1"/>
</dbReference>
<evidence type="ECO:0000256" key="6">
    <source>
        <dbReference type="ARBA" id="ARBA00022679"/>
    </source>
</evidence>
<dbReference type="GeneID" id="59235429"/>
<feature type="compositionally biased region" description="Polar residues" evidence="16">
    <location>
        <begin position="447"/>
        <end position="456"/>
    </location>
</feature>
<evidence type="ECO:0000256" key="9">
    <source>
        <dbReference type="ARBA" id="ARBA00023180"/>
    </source>
</evidence>
<dbReference type="SUPFAM" id="SSF53448">
    <property type="entry name" value="Nucleotide-diphospho-sugar transferases"/>
    <property type="match status" value="1"/>
</dbReference>
<dbReference type="OrthoDB" id="2014201at2759"/>
<evidence type="ECO:0000313" key="17">
    <source>
        <dbReference type="EMBL" id="QLG71733.1"/>
    </source>
</evidence>
<feature type="compositionally biased region" description="Basic and acidic residues" evidence="16">
    <location>
        <begin position="457"/>
        <end position="466"/>
    </location>
</feature>